<feature type="transmembrane region" description="Helical" evidence="5">
    <location>
        <begin position="6"/>
        <end position="25"/>
    </location>
</feature>
<dbReference type="EMBL" id="AAVT01000001">
    <property type="protein sequence ID" value="EAW32634.1"/>
    <property type="molecule type" value="Genomic_DNA"/>
</dbReference>
<feature type="transmembrane region" description="Helical" evidence="5">
    <location>
        <begin position="73"/>
        <end position="94"/>
    </location>
</feature>
<protein>
    <submittedName>
        <fullName evidence="6">MAPEG family protein</fullName>
    </submittedName>
</protein>
<dbReference type="InterPro" id="IPR050997">
    <property type="entry name" value="MAPEG"/>
</dbReference>
<reference evidence="6 7" key="1">
    <citation type="journal article" date="2010" name="J. Bacteriol.">
        <title>Genome sequence of the oligotrophic marine Gammaproteobacterium HTCC2143, isolated from the Oregon Coast.</title>
        <authorList>
            <person name="Oh H.M."/>
            <person name="Kang I."/>
            <person name="Ferriera S."/>
            <person name="Giovannoni S.J."/>
            <person name="Cho J.C."/>
        </authorList>
    </citation>
    <scope>NUCLEOTIDE SEQUENCE [LARGE SCALE GENOMIC DNA]</scope>
    <source>
        <strain evidence="6 7">HTCC2143</strain>
    </source>
</reference>
<evidence type="ECO:0000256" key="5">
    <source>
        <dbReference type="SAM" id="Phobius"/>
    </source>
</evidence>
<dbReference type="PANTHER" id="PTHR10250:SF15">
    <property type="entry name" value="MICROSOMAL GLUTATHIONE S-TRANSFERASE-RELATED"/>
    <property type="match status" value="1"/>
</dbReference>
<evidence type="ECO:0000256" key="3">
    <source>
        <dbReference type="ARBA" id="ARBA00022989"/>
    </source>
</evidence>
<evidence type="ECO:0000256" key="2">
    <source>
        <dbReference type="ARBA" id="ARBA00022692"/>
    </source>
</evidence>
<dbReference type="eggNOG" id="COG3788">
    <property type="taxonomic scope" value="Bacteria"/>
</dbReference>
<dbReference type="PANTHER" id="PTHR10250">
    <property type="entry name" value="MICROSOMAL GLUTATHIONE S-TRANSFERASE"/>
    <property type="match status" value="1"/>
</dbReference>
<keyword evidence="7" id="KW-1185">Reference proteome</keyword>
<dbReference type="InterPro" id="IPR001129">
    <property type="entry name" value="Membr-assoc_MAPEG"/>
</dbReference>
<gene>
    <name evidence="6" type="ORF">GP2143_15301</name>
</gene>
<dbReference type="Proteomes" id="UP000004931">
    <property type="component" value="Unassembled WGS sequence"/>
</dbReference>
<dbReference type="OrthoDB" id="464934at2"/>
<keyword evidence="3 5" id="KW-1133">Transmembrane helix</keyword>
<evidence type="ECO:0000256" key="1">
    <source>
        <dbReference type="ARBA" id="ARBA00004141"/>
    </source>
</evidence>
<keyword evidence="4 5" id="KW-0472">Membrane</keyword>
<dbReference type="GO" id="GO:0004602">
    <property type="term" value="F:glutathione peroxidase activity"/>
    <property type="evidence" value="ECO:0007669"/>
    <property type="project" value="TreeGrafter"/>
</dbReference>
<evidence type="ECO:0000313" key="7">
    <source>
        <dbReference type="Proteomes" id="UP000004931"/>
    </source>
</evidence>
<dbReference type="Pfam" id="PF01124">
    <property type="entry name" value="MAPEG"/>
    <property type="match status" value="1"/>
</dbReference>
<evidence type="ECO:0000313" key="6">
    <source>
        <dbReference type="EMBL" id="EAW32634.1"/>
    </source>
</evidence>
<dbReference type="GO" id="GO:0004364">
    <property type="term" value="F:glutathione transferase activity"/>
    <property type="evidence" value="ECO:0007669"/>
    <property type="project" value="TreeGrafter"/>
</dbReference>
<dbReference type="InterPro" id="IPR023352">
    <property type="entry name" value="MAPEG-like_dom_sf"/>
</dbReference>
<keyword evidence="2 5" id="KW-0812">Transmembrane</keyword>
<dbReference type="GO" id="GO:0016020">
    <property type="term" value="C:membrane"/>
    <property type="evidence" value="ECO:0007669"/>
    <property type="project" value="UniProtKB-SubCell"/>
</dbReference>
<dbReference type="AlphaFoldDB" id="A0Y930"/>
<name>A0Y930_9GAMM</name>
<dbReference type="SUPFAM" id="SSF161084">
    <property type="entry name" value="MAPEG domain-like"/>
    <property type="match status" value="1"/>
</dbReference>
<comment type="subcellular location">
    <subcellularLocation>
        <location evidence="1">Membrane</location>
        <topology evidence="1">Multi-pass membrane protein</topology>
    </subcellularLocation>
</comment>
<comment type="caution">
    <text evidence="6">The sequence shown here is derived from an EMBL/GenBank/DDBJ whole genome shotgun (WGS) entry which is preliminary data.</text>
</comment>
<evidence type="ECO:0000256" key="4">
    <source>
        <dbReference type="ARBA" id="ARBA00023136"/>
    </source>
</evidence>
<feature type="transmembrane region" description="Helical" evidence="5">
    <location>
        <begin position="106"/>
        <end position="127"/>
    </location>
</feature>
<accession>A0Y930</accession>
<sequence>MDLIATVAGLMLLEYFVFAMLVGAVRGKTGIDAPATTGDPRLERMLRVQMNTLEQLIVALPAMWIFGTYISSTWGAALGLVFIIGRVIYCVGYLSDPKKRAPGFMIGFLATLVLMVGGLYGAVMAVLQ</sequence>
<organism evidence="6 7">
    <name type="scientific">marine gamma proteobacterium HTCC2143</name>
    <dbReference type="NCBI Taxonomy" id="247633"/>
    <lineage>
        <taxon>Bacteria</taxon>
        <taxon>Pseudomonadati</taxon>
        <taxon>Pseudomonadota</taxon>
        <taxon>Gammaproteobacteria</taxon>
        <taxon>Cellvibrionales</taxon>
        <taxon>Spongiibacteraceae</taxon>
        <taxon>BD1-7 clade</taxon>
    </lineage>
</organism>
<dbReference type="GO" id="GO:0006691">
    <property type="term" value="P:leukotriene metabolic process"/>
    <property type="evidence" value="ECO:0007669"/>
    <property type="project" value="UniProtKB-ARBA"/>
</dbReference>
<proteinExistence type="predicted"/>
<dbReference type="STRING" id="247633.GP2143_15301"/>
<dbReference type="Gene3D" id="1.20.120.550">
    <property type="entry name" value="Membrane associated eicosanoid/glutathione metabolism-like domain"/>
    <property type="match status" value="1"/>
</dbReference>